<protein>
    <submittedName>
        <fullName evidence="1">AoPex11B-like protein</fullName>
    </submittedName>
</protein>
<gene>
    <name evidence="1" type="ORF">GQ602_001385</name>
</gene>
<keyword evidence="2" id="KW-1185">Reference proteome</keyword>
<sequence>MASITQQLTAFGTDIVGLERTLRLIQATILVITSYAPLLHLTTTPPHALHHLQTRLNLTRRTVRLFWFLGSYQSGRESDGWPGVLARSALGSFGLLESATLLDLLGIEGVGFWAEDGAFVA</sequence>
<evidence type="ECO:0000313" key="2">
    <source>
        <dbReference type="Proteomes" id="UP000562929"/>
    </source>
</evidence>
<evidence type="ECO:0000313" key="1">
    <source>
        <dbReference type="EMBL" id="KAF4595772.1"/>
    </source>
</evidence>
<dbReference type="Proteomes" id="UP000562929">
    <property type="component" value="Unassembled WGS sequence"/>
</dbReference>
<accession>A0A8H4QE22</accession>
<proteinExistence type="predicted"/>
<name>A0A8H4QE22_9HYPO</name>
<dbReference type="EMBL" id="JAACLJ010000001">
    <property type="protein sequence ID" value="KAF4595772.1"/>
    <property type="molecule type" value="Genomic_DNA"/>
</dbReference>
<organism evidence="1 2">
    <name type="scientific">Ophiocordyceps camponoti-floridani</name>
    <dbReference type="NCBI Taxonomy" id="2030778"/>
    <lineage>
        <taxon>Eukaryota</taxon>
        <taxon>Fungi</taxon>
        <taxon>Dikarya</taxon>
        <taxon>Ascomycota</taxon>
        <taxon>Pezizomycotina</taxon>
        <taxon>Sordariomycetes</taxon>
        <taxon>Hypocreomycetidae</taxon>
        <taxon>Hypocreales</taxon>
        <taxon>Ophiocordycipitaceae</taxon>
        <taxon>Ophiocordyceps</taxon>
    </lineage>
</organism>
<dbReference type="AlphaFoldDB" id="A0A8H4QE22"/>
<dbReference type="OrthoDB" id="3636394at2759"/>
<comment type="caution">
    <text evidence="1">The sequence shown here is derived from an EMBL/GenBank/DDBJ whole genome shotgun (WGS) entry which is preliminary data.</text>
</comment>
<reference evidence="1 2" key="1">
    <citation type="journal article" date="2020" name="G3 (Bethesda)">
        <title>Genetic Underpinnings of Host Manipulation by Ophiocordyceps as Revealed by Comparative Transcriptomics.</title>
        <authorList>
            <person name="Will I."/>
            <person name="Das B."/>
            <person name="Trinh T."/>
            <person name="Brachmann A."/>
            <person name="Ohm R.A."/>
            <person name="de Bekker C."/>
        </authorList>
    </citation>
    <scope>NUCLEOTIDE SEQUENCE [LARGE SCALE GENOMIC DNA]</scope>
    <source>
        <strain evidence="1 2">EC05</strain>
    </source>
</reference>